<dbReference type="GO" id="GO:0005506">
    <property type="term" value="F:iron ion binding"/>
    <property type="evidence" value="ECO:0007669"/>
    <property type="project" value="InterPro"/>
</dbReference>
<keyword evidence="7 13" id="KW-1133">Transmembrane helix</keyword>
<dbReference type="GO" id="GO:0016020">
    <property type="term" value="C:membrane"/>
    <property type="evidence" value="ECO:0007669"/>
    <property type="project" value="UniProtKB-SubCell"/>
</dbReference>
<evidence type="ECO:0000256" key="6">
    <source>
        <dbReference type="ARBA" id="ARBA00022723"/>
    </source>
</evidence>
<comment type="cofactor">
    <cofactor evidence="1 12">
        <name>heme</name>
        <dbReference type="ChEBI" id="CHEBI:30413"/>
    </cofactor>
</comment>
<evidence type="ECO:0000256" key="13">
    <source>
        <dbReference type="SAM" id="Phobius"/>
    </source>
</evidence>
<sequence length="552" mass="62264">MPVPYLVAAASLSGVATHLLYFKRGEHHLDGHRYVLAAIASFLVLAVLGRSPVFLDTTGTDWESAISLSTKLHGCFFLGLYSSLITYRLFFHPLNKFPGPVGARISTFWFSYHIRSLDAWRKIAALHDQYGPYVRVGPTELSIRDPKAVMVLHGPASKCEKGPNYDLTKPMTSLHMFRDKSLHSVRRRVWSQAFSDRALRGYEQRMQEYRDMLFDRIVASNGQPIDMAKWFRFYSFDIMGDLAFGKSFNMLGTSRNHWAIDLLDAGVWPLALQLPIWLLRLGMCIPFLASDWWKFVGFCRDRLLARMKCEPDVPDIMSTLLGPLGGREPSKEETDLLIGDAQLIIGAGSHTTAASMASVLYELAKHPQHFEKLRQELVPFVHGSQVEAAQDDLARLEHLNAVIYETLRLHPPVPTTIYRLTPQEGVMIDDIHIPGGMGVMCPQYSIGRSEAVYSKANSFAPERWYQFPDMIKDKEAFAPFSTGPYGCIGKRLALMDICQTISRLVWTFDIAFAPGEDGASFERDAIDAFMMTFGELKLSLKLREVPLVSVQL</sequence>
<dbReference type="InterPro" id="IPR002401">
    <property type="entry name" value="Cyt_P450_E_grp-I"/>
</dbReference>
<keyword evidence="11 13" id="KW-0472">Membrane</keyword>
<evidence type="ECO:0000256" key="4">
    <source>
        <dbReference type="ARBA" id="ARBA00022617"/>
    </source>
</evidence>
<evidence type="ECO:0000256" key="3">
    <source>
        <dbReference type="ARBA" id="ARBA00010617"/>
    </source>
</evidence>
<evidence type="ECO:0000256" key="10">
    <source>
        <dbReference type="ARBA" id="ARBA00023033"/>
    </source>
</evidence>
<keyword evidence="6 12" id="KW-0479">Metal-binding</keyword>
<dbReference type="GO" id="GO:0016705">
    <property type="term" value="F:oxidoreductase activity, acting on paired donors, with incorporation or reduction of molecular oxygen"/>
    <property type="evidence" value="ECO:0007669"/>
    <property type="project" value="InterPro"/>
</dbReference>
<dbReference type="AlphaFoldDB" id="A0A395NU18"/>
<dbReference type="PANTHER" id="PTHR24305:SF112">
    <property type="entry name" value="L-ORNITHINE-N5-MONOOXYGENASE (EUROFUNG)"/>
    <property type="match status" value="1"/>
</dbReference>
<evidence type="ECO:0000256" key="12">
    <source>
        <dbReference type="PIRSR" id="PIRSR602401-1"/>
    </source>
</evidence>
<dbReference type="OrthoDB" id="6692864at2759"/>
<keyword evidence="9 12" id="KW-0408">Iron</keyword>
<dbReference type="PRINTS" id="PR00463">
    <property type="entry name" value="EP450I"/>
</dbReference>
<feature type="transmembrane region" description="Helical" evidence="13">
    <location>
        <begin position="6"/>
        <end position="22"/>
    </location>
</feature>
<dbReference type="PRINTS" id="PR00385">
    <property type="entry name" value="P450"/>
</dbReference>
<dbReference type="PANTHER" id="PTHR24305">
    <property type="entry name" value="CYTOCHROME P450"/>
    <property type="match status" value="1"/>
</dbReference>
<evidence type="ECO:0000256" key="1">
    <source>
        <dbReference type="ARBA" id="ARBA00001971"/>
    </source>
</evidence>
<organism evidence="14 15">
    <name type="scientific">Trichoderma arundinaceum</name>
    <dbReference type="NCBI Taxonomy" id="490622"/>
    <lineage>
        <taxon>Eukaryota</taxon>
        <taxon>Fungi</taxon>
        <taxon>Dikarya</taxon>
        <taxon>Ascomycota</taxon>
        <taxon>Pezizomycotina</taxon>
        <taxon>Sordariomycetes</taxon>
        <taxon>Hypocreomycetidae</taxon>
        <taxon>Hypocreales</taxon>
        <taxon>Hypocreaceae</taxon>
        <taxon>Trichoderma</taxon>
    </lineage>
</organism>
<comment type="caution">
    <text evidence="14">The sequence shown here is derived from an EMBL/GenBank/DDBJ whole genome shotgun (WGS) entry which is preliminary data.</text>
</comment>
<keyword evidence="10" id="KW-0503">Monooxygenase</keyword>
<dbReference type="CDD" id="cd11061">
    <property type="entry name" value="CYP67-like"/>
    <property type="match status" value="1"/>
</dbReference>
<evidence type="ECO:0000313" key="15">
    <source>
        <dbReference type="Proteomes" id="UP000266272"/>
    </source>
</evidence>
<dbReference type="InterPro" id="IPR050121">
    <property type="entry name" value="Cytochrome_P450_monoxygenase"/>
</dbReference>
<dbReference type="STRING" id="490622.A0A395NU18"/>
<keyword evidence="4 12" id="KW-0349">Heme</keyword>
<evidence type="ECO:0000256" key="9">
    <source>
        <dbReference type="ARBA" id="ARBA00023004"/>
    </source>
</evidence>
<feature type="transmembrane region" description="Helical" evidence="13">
    <location>
        <begin position="34"/>
        <end position="51"/>
    </location>
</feature>
<name>A0A395NU18_TRIAR</name>
<keyword evidence="8" id="KW-0560">Oxidoreductase</keyword>
<keyword evidence="15" id="KW-1185">Reference proteome</keyword>
<evidence type="ECO:0000256" key="8">
    <source>
        <dbReference type="ARBA" id="ARBA00023002"/>
    </source>
</evidence>
<gene>
    <name evidence="14" type="ORF">TARUN_2751</name>
</gene>
<evidence type="ECO:0000313" key="14">
    <source>
        <dbReference type="EMBL" id="RFU79485.1"/>
    </source>
</evidence>
<dbReference type="InterPro" id="IPR001128">
    <property type="entry name" value="Cyt_P450"/>
</dbReference>
<dbReference type="GO" id="GO:0020037">
    <property type="term" value="F:heme binding"/>
    <property type="evidence" value="ECO:0007669"/>
    <property type="project" value="InterPro"/>
</dbReference>
<accession>A0A395NU18</accession>
<dbReference type="Pfam" id="PF00067">
    <property type="entry name" value="p450"/>
    <property type="match status" value="1"/>
</dbReference>
<dbReference type="Gene3D" id="1.10.630.10">
    <property type="entry name" value="Cytochrome P450"/>
    <property type="match status" value="1"/>
</dbReference>
<dbReference type="Proteomes" id="UP000266272">
    <property type="component" value="Unassembled WGS sequence"/>
</dbReference>
<dbReference type="FunFam" id="1.10.630.10:FF:000063">
    <property type="entry name" value="Cytochrome P450 monooxygenase"/>
    <property type="match status" value="1"/>
</dbReference>
<protein>
    <submittedName>
        <fullName evidence="14">Cytochrome p450</fullName>
    </submittedName>
</protein>
<evidence type="ECO:0000256" key="2">
    <source>
        <dbReference type="ARBA" id="ARBA00004370"/>
    </source>
</evidence>
<evidence type="ECO:0000256" key="7">
    <source>
        <dbReference type="ARBA" id="ARBA00022989"/>
    </source>
</evidence>
<dbReference type="SUPFAM" id="SSF48264">
    <property type="entry name" value="Cytochrome P450"/>
    <property type="match status" value="1"/>
</dbReference>
<dbReference type="InterPro" id="IPR036396">
    <property type="entry name" value="Cyt_P450_sf"/>
</dbReference>
<keyword evidence="5 13" id="KW-0812">Transmembrane</keyword>
<dbReference type="GO" id="GO:0004497">
    <property type="term" value="F:monooxygenase activity"/>
    <property type="evidence" value="ECO:0007669"/>
    <property type="project" value="UniProtKB-KW"/>
</dbReference>
<proteinExistence type="inferred from homology"/>
<feature type="binding site" description="axial binding residue" evidence="12">
    <location>
        <position position="487"/>
    </location>
    <ligand>
        <name>heme</name>
        <dbReference type="ChEBI" id="CHEBI:30413"/>
    </ligand>
    <ligandPart>
        <name>Fe</name>
        <dbReference type="ChEBI" id="CHEBI:18248"/>
    </ligandPart>
</feature>
<dbReference type="EMBL" id="PXOA01000155">
    <property type="protein sequence ID" value="RFU79485.1"/>
    <property type="molecule type" value="Genomic_DNA"/>
</dbReference>
<reference evidence="14 15" key="1">
    <citation type="journal article" date="2018" name="PLoS Pathog.">
        <title>Evolution of structural diversity of trichothecenes, a family of toxins produced by plant pathogenic and entomopathogenic fungi.</title>
        <authorList>
            <person name="Proctor R.H."/>
            <person name="McCormick S.P."/>
            <person name="Kim H.S."/>
            <person name="Cardoza R.E."/>
            <person name="Stanley A.M."/>
            <person name="Lindo L."/>
            <person name="Kelly A."/>
            <person name="Brown D.W."/>
            <person name="Lee T."/>
            <person name="Vaughan M.M."/>
            <person name="Alexander N.J."/>
            <person name="Busman M."/>
            <person name="Gutierrez S."/>
        </authorList>
    </citation>
    <scope>NUCLEOTIDE SEQUENCE [LARGE SCALE GENOMIC DNA]</scope>
    <source>
        <strain evidence="14 15">IBT 40837</strain>
    </source>
</reference>
<comment type="similarity">
    <text evidence="3">Belongs to the cytochrome P450 family.</text>
</comment>
<evidence type="ECO:0000256" key="5">
    <source>
        <dbReference type="ARBA" id="ARBA00022692"/>
    </source>
</evidence>
<evidence type="ECO:0000256" key="11">
    <source>
        <dbReference type="ARBA" id="ARBA00023136"/>
    </source>
</evidence>
<dbReference type="GO" id="GO:1902181">
    <property type="term" value="P:verruculogen biosynthetic process"/>
    <property type="evidence" value="ECO:0007669"/>
    <property type="project" value="UniProtKB-ARBA"/>
</dbReference>
<comment type="subcellular location">
    <subcellularLocation>
        <location evidence="2">Membrane</location>
    </subcellularLocation>
</comment>